<evidence type="ECO:0000256" key="3">
    <source>
        <dbReference type="ARBA" id="ARBA00013194"/>
    </source>
</evidence>
<dbReference type="Proteomes" id="UP001387100">
    <property type="component" value="Unassembled WGS sequence"/>
</dbReference>
<comment type="catalytic activity">
    <reaction evidence="1 6">
        <text>[protein]-peptidylproline (omega=180) = [protein]-peptidylproline (omega=0)</text>
        <dbReference type="Rhea" id="RHEA:16237"/>
        <dbReference type="Rhea" id="RHEA-COMP:10747"/>
        <dbReference type="Rhea" id="RHEA-COMP:10748"/>
        <dbReference type="ChEBI" id="CHEBI:83833"/>
        <dbReference type="ChEBI" id="CHEBI:83834"/>
        <dbReference type="EC" id="5.2.1.8"/>
    </reaction>
</comment>
<comment type="caution">
    <text evidence="9">The sequence shown here is derived from an EMBL/GenBank/DDBJ whole genome shotgun (WGS) entry which is preliminary data.</text>
</comment>
<evidence type="ECO:0000259" key="8">
    <source>
        <dbReference type="PROSITE" id="PS50059"/>
    </source>
</evidence>
<reference evidence="9 10" key="1">
    <citation type="journal article" date="2017" name="Int. J. Syst. Evol. Microbiol.">
        <title>Pseudokineococcus basanitobsidens sp. nov., isolated from volcanic rock.</title>
        <authorList>
            <person name="Lee D.W."/>
            <person name="Park M.Y."/>
            <person name="Kim J.J."/>
            <person name="Kim B.S."/>
        </authorList>
    </citation>
    <scope>NUCLEOTIDE SEQUENCE [LARGE SCALE GENOMIC DNA]</scope>
    <source>
        <strain evidence="9 10">DSM 103726</strain>
    </source>
</reference>
<evidence type="ECO:0000256" key="4">
    <source>
        <dbReference type="ARBA" id="ARBA00023110"/>
    </source>
</evidence>
<dbReference type="SUPFAM" id="SSF54534">
    <property type="entry name" value="FKBP-like"/>
    <property type="match status" value="2"/>
</dbReference>
<protein>
    <recommendedName>
        <fullName evidence="3 6">peptidylprolyl isomerase</fullName>
        <ecNumber evidence="3 6">5.2.1.8</ecNumber>
    </recommendedName>
</protein>
<evidence type="ECO:0000256" key="5">
    <source>
        <dbReference type="ARBA" id="ARBA00023235"/>
    </source>
</evidence>
<dbReference type="InterPro" id="IPR046357">
    <property type="entry name" value="PPIase_dom_sf"/>
</dbReference>
<evidence type="ECO:0000256" key="6">
    <source>
        <dbReference type="PROSITE-ProRule" id="PRU00277"/>
    </source>
</evidence>
<comment type="similarity">
    <text evidence="2">Belongs to the FKBP-type PPIase family.</text>
</comment>
<dbReference type="PANTHER" id="PTHR43811">
    <property type="entry name" value="FKBP-TYPE PEPTIDYL-PROLYL CIS-TRANS ISOMERASE FKPA"/>
    <property type="match status" value="1"/>
</dbReference>
<keyword evidence="5 6" id="KW-0413">Isomerase</keyword>
<gene>
    <name evidence="9" type="ORF">WDZ17_06665</name>
</gene>
<dbReference type="Pfam" id="PF00254">
    <property type="entry name" value="FKBP_C"/>
    <property type="match status" value="1"/>
</dbReference>
<evidence type="ECO:0000313" key="9">
    <source>
        <dbReference type="EMBL" id="MEJ5944977.1"/>
    </source>
</evidence>
<evidence type="ECO:0000256" key="7">
    <source>
        <dbReference type="SAM" id="MobiDB-lite"/>
    </source>
</evidence>
<evidence type="ECO:0000313" key="10">
    <source>
        <dbReference type="Proteomes" id="UP001387100"/>
    </source>
</evidence>
<organism evidence="9 10">
    <name type="scientific">Pseudokineococcus basanitobsidens</name>
    <dbReference type="NCBI Taxonomy" id="1926649"/>
    <lineage>
        <taxon>Bacteria</taxon>
        <taxon>Bacillati</taxon>
        <taxon>Actinomycetota</taxon>
        <taxon>Actinomycetes</taxon>
        <taxon>Kineosporiales</taxon>
        <taxon>Kineosporiaceae</taxon>
        <taxon>Pseudokineococcus</taxon>
    </lineage>
</organism>
<accession>A0ABU8RIQ9</accession>
<name>A0ABU8RIQ9_9ACTN</name>
<dbReference type="PROSITE" id="PS50059">
    <property type="entry name" value="FKBP_PPIASE"/>
    <property type="match status" value="1"/>
</dbReference>
<dbReference type="InterPro" id="IPR001179">
    <property type="entry name" value="PPIase_FKBP_dom"/>
</dbReference>
<dbReference type="PANTHER" id="PTHR43811:SF19">
    <property type="entry name" value="39 KDA FK506-BINDING NUCLEAR PROTEIN"/>
    <property type="match status" value="1"/>
</dbReference>
<feature type="region of interest" description="Disordered" evidence="7">
    <location>
        <begin position="193"/>
        <end position="227"/>
    </location>
</feature>
<dbReference type="RefSeq" id="WP_339574363.1">
    <property type="nucleotide sequence ID" value="NZ_JBBIAA010000005.1"/>
</dbReference>
<feature type="domain" description="PPIase FKBP-type" evidence="8">
    <location>
        <begin position="247"/>
        <end position="336"/>
    </location>
</feature>
<proteinExistence type="inferred from homology"/>
<sequence>MRLLRHPWRHPGGPRPRRASRALAAAILPALLVAGCGAGEADPAPDDPLDGVEVVSDGGDGEAPELELETPVTVAQTTSEVVTEGDGRVVDEGDLVALDVLAVDGGDGSVLSSTYEGATRLTLLADPATTVPGLLDGVVGRTVGSRVLVAVSPEDFPNARGQAQGGTASPTPTVGDGSVVLLVDLEDAQAVPERAEGAQLPAPEGLPEVTPGDDGAPTIAAPQGDPPGELRVEPLLQGDADDVVEEGDTVAVKYTGVLWSTGSVFDSSWTDDRPPFVFTLGAGQVIPAWDSGLVGTAVGSRQLVVAPPDQAYGDQENGAIPGGSTLVFVVDVLASVPATR</sequence>
<keyword evidence="4 6" id="KW-0697">Rotamase</keyword>
<dbReference type="Gene3D" id="3.10.50.40">
    <property type="match status" value="2"/>
</dbReference>
<dbReference type="EC" id="5.2.1.8" evidence="3 6"/>
<evidence type="ECO:0000256" key="1">
    <source>
        <dbReference type="ARBA" id="ARBA00000971"/>
    </source>
</evidence>
<evidence type="ECO:0000256" key="2">
    <source>
        <dbReference type="ARBA" id="ARBA00006577"/>
    </source>
</evidence>
<dbReference type="EMBL" id="JBBIAA010000005">
    <property type="protein sequence ID" value="MEJ5944977.1"/>
    <property type="molecule type" value="Genomic_DNA"/>
</dbReference>
<keyword evidence="10" id="KW-1185">Reference proteome</keyword>
<dbReference type="GO" id="GO:0003755">
    <property type="term" value="F:peptidyl-prolyl cis-trans isomerase activity"/>
    <property type="evidence" value="ECO:0007669"/>
    <property type="project" value="UniProtKB-EC"/>
</dbReference>